<evidence type="ECO:0000313" key="5">
    <source>
        <dbReference type="EMBL" id="NGM23385.1"/>
    </source>
</evidence>
<dbReference type="Proteomes" id="UP000475385">
    <property type="component" value="Unassembled WGS sequence"/>
</dbReference>
<dbReference type="SUPFAM" id="SSF46785">
    <property type="entry name" value="Winged helix' DNA-binding domain"/>
    <property type="match status" value="1"/>
</dbReference>
<keyword evidence="6" id="KW-1185">Reference proteome</keyword>
<dbReference type="InterPro" id="IPR000835">
    <property type="entry name" value="HTH_MarR-typ"/>
</dbReference>
<dbReference type="GO" id="GO:0006950">
    <property type="term" value="P:response to stress"/>
    <property type="evidence" value="ECO:0007669"/>
    <property type="project" value="TreeGrafter"/>
</dbReference>
<dbReference type="InterPro" id="IPR023187">
    <property type="entry name" value="Tscrpt_reg_MarR-type_CS"/>
</dbReference>
<evidence type="ECO:0000256" key="2">
    <source>
        <dbReference type="ARBA" id="ARBA00023125"/>
    </source>
</evidence>
<proteinExistence type="predicted"/>
<dbReference type="PROSITE" id="PS01117">
    <property type="entry name" value="HTH_MARR_1"/>
    <property type="match status" value="1"/>
</dbReference>
<evidence type="ECO:0000256" key="1">
    <source>
        <dbReference type="ARBA" id="ARBA00023015"/>
    </source>
</evidence>
<evidence type="ECO:0000259" key="4">
    <source>
        <dbReference type="PROSITE" id="PS50995"/>
    </source>
</evidence>
<dbReference type="Pfam" id="PF01047">
    <property type="entry name" value="MarR"/>
    <property type="match status" value="1"/>
</dbReference>
<dbReference type="InterPro" id="IPR036390">
    <property type="entry name" value="WH_DNA-bd_sf"/>
</dbReference>
<feature type="domain" description="HTH marR-type" evidence="4">
    <location>
        <begin position="28"/>
        <end position="162"/>
    </location>
</feature>
<organism evidence="5 6">
    <name type="scientific">Falsiroseomonas algicola</name>
    <dbReference type="NCBI Taxonomy" id="2716930"/>
    <lineage>
        <taxon>Bacteria</taxon>
        <taxon>Pseudomonadati</taxon>
        <taxon>Pseudomonadota</taxon>
        <taxon>Alphaproteobacteria</taxon>
        <taxon>Acetobacterales</taxon>
        <taxon>Roseomonadaceae</taxon>
        <taxon>Falsiroseomonas</taxon>
    </lineage>
</organism>
<name>A0A6M1LSF0_9PROT</name>
<reference evidence="5 6" key="1">
    <citation type="submission" date="2020-02" db="EMBL/GenBank/DDBJ databases">
        <authorList>
            <person name="Kim H.M."/>
            <person name="Jeon C.O."/>
        </authorList>
    </citation>
    <scope>NUCLEOTIDE SEQUENCE [LARGE SCALE GENOMIC DNA]</scope>
    <source>
        <strain evidence="5 6">PeD5</strain>
    </source>
</reference>
<dbReference type="PANTHER" id="PTHR33164">
    <property type="entry name" value="TRANSCRIPTIONAL REGULATOR, MARR FAMILY"/>
    <property type="match status" value="1"/>
</dbReference>
<evidence type="ECO:0000256" key="3">
    <source>
        <dbReference type="ARBA" id="ARBA00023163"/>
    </source>
</evidence>
<dbReference type="PRINTS" id="PR00598">
    <property type="entry name" value="HTHMARR"/>
</dbReference>
<dbReference type="AlphaFoldDB" id="A0A6M1LSF0"/>
<dbReference type="GO" id="GO:0003677">
    <property type="term" value="F:DNA binding"/>
    <property type="evidence" value="ECO:0007669"/>
    <property type="project" value="UniProtKB-KW"/>
</dbReference>
<dbReference type="InterPro" id="IPR039422">
    <property type="entry name" value="MarR/SlyA-like"/>
</dbReference>
<gene>
    <name evidence="5" type="ORF">G3576_25455</name>
</gene>
<dbReference type="EMBL" id="JAAIKB010000014">
    <property type="protein sequence ID" value="NGM23385.1"/>
    <property type="molecule type" value="Genomic_DNA"/>
</dbReference>
<evidence type="ECO:0000313" key="6">
    <source>
        <dbReference type="Proteomes" id="UP000475385"/>
    </source>
</evidence>
<dbReference type="PANTHER" id="PTHR33164:SF104">
    <property type="entry name" value="TRANSCRIPTIONAL REGULATORY PROTEIN"/>
    <property type="match status" value="1"/>
</dbReference>
<keyword evidence="3" id="KW-0804">Transcription</keyword>
<dbReference type="InterPro" id="IPR036388">
    <property type="entry name" value="WH-like_DNA-bd_sf"/>
</dbReference>
<reference evidence="5 6" key="2">
    <citation type="submission" date="2020-03" db="EMBL/GenBank/DDBJ databases">
        <title>Roseomonas stagni sp. nov., isolated from pond water in Japan.</title>
        <authorList>
            <person name="Furuhata K."/>
            <person name="Miyamoto H."/>
            <person name="Goto K."/>
        </authorList>
    </citation>
    <scope>NUCLEOTIDE SEQUENCE [LARGE SCALE GENOMIC DNA]</scope>
    <source>
        <strain evidence="5 6">PeD5</strain>
    </source>
</reference>
<protein>
    <submittedName>
        <fullName evidence="5">MarR family transcriptional regulator</fullName>
    </submittedName>
</protein>
<keyword evidence="2" id="KW-0238">DNA-binding</keyword>
<dbReference type="Gene3D" id="1.10.10.10">
    <property type="entry name" value="Winged helix-like DNA-binding domain superfamily/Winged helix DNA-binding domain"/>
    <property type="match status" value="1"/>
</dbReference>
<keyword evidence="1" id="KW-0805">Transcription regulation</keyword>
<dbReference type="RefSeq" id="WP_164697295.1">
    <property type="nucleotide sequence ID" value="NZ_JAAIKB010000014.1"/>
</dbReference>
<accession>A0A6M1LSF0</accession>
<comment type="caution">
    <text evidence="5">The sequence shown here is derived from an EMBL/GenBank/DDBJ whole genome shotgun (WGS) entry which is preliminary data.</text>
</comment>
<sequence length="171" mass="19006">MTAPLVTDSVDELVEAWREARPGIDPSHLHLFGRIPRIEAQLRRRAEAWLAPLGLSWDMFDLMATLLRAPDHTMRPGELSRWCLLSTGAMTKRLDRLERAGFVTRATDPADRRALLVRLTPEGLALAERAVPVHFAAAQAALSALSPEERRAMEALSRRLLTALEAETVPA</sequence>
<dbReference type="SMART" id="SM00347">
    <property type="entry name" value="HTH_MARR"/>
    <property type="match status" value="1"/>
</dbReference>
<dbReference type="GO" id="GO:0003700">
    <property type="term" value="F:DNA-binding transcription factor activity"/>
    <property type="evidence" value="ECO:0007669"/>
    <property type="project" value="InterPro"/>
</dbReference>
<dbReference type="PROSITE" id="PS50995">
    <property type="entry name" value="HTH_MARR_2"/>
    <property type="match status" value="1"/>
</dbReference>